<keyword evidence="4" id="KW-1185">Reference proteome</keyword>
<organism evidence="3 4">
    <name type="scientific">Chryseosolibacter histidini</name>
    <dbReference type="NCBI Taxonomy" id="2782349"/>
    <lineage>
        <taxon>Bacteria</taxon>
        <taxon>Pseudomonadati</taxon>
        <taxon>Bacteroidota</taxon>
        <taxon>Cytophagia</taxon>
        <taxon>Cytophagales</taxon>
        <taxon>Chryseotaleaceae</taxon>
        <taxon>Chryseosolibacter</taxon>
    </lineage>
</organism>
<dbReference type="Proteomes" id="UP001319200">
    <property type="component" value="Unassembled WGS sequence"/>
</dbReference>
<dbReference type="AlphaFoldDB" id="A0AAP2GGZ9"/>
<dbReference type="EMBL" id="JAHESF010000001">
    <property type="protein sequence ID" value="MBT1695499.1"/>
    <property type="molecule type" value="Genomic_DNA"/>
</dbReference>
<dbReference type="Pfam" id="PF00300">
    <property type="entry name" value="His_Phos_1"/>
    <property type="match status" value="1"/>
</dbReference>
<dbReference type="SUPFAM" id="SSF53254">
    <property type="entry name" value="Phosphoglycerate mutase-like"/>
    <property type="match status" value="1"/>
</dbReference>
<feature type="active site" description="Proton donor/acceptor" evidence="1">
    <location>
        <position position="81"/>
    </location>
</feature>
<evidence type="ECO:0000256" key="2">
    <source>
        <dbReference type="PIRSR" id="PIRSR613078-2"/>
    </source>
</evidence>
<comment type="caution">
    <text evidence="3">The sequence shown here is derived from an EMBL/GenBank/DDBJ whole genome shotgun (WGS) entry which is preliminary data.</text>
</comment>
<feature type="binding site" evidence="2">
    <location>
        <begin position="8"/>
        <end position="15"/>
    </location>
    <ligand>
        <name>substrate</name>
    </ligand>
</feature>
<proteinExistence type="predicted"/>
<dbReference type="InterPro" id="IPR013078">
    <property type="entry name" value="His_Pase_superF_clade-1"/>
</dbReference>
<evidence type="ECO:0000256" key="1">
    <source>
        <dbReference type="PIRSR" id="PIRSR613078-1"/>
    </source>
</evidence>
<dbReference type="SMART" id="SM00855">
    <property type="entry name" value="PGAM"/>
    <property type="match status" value="1"/>
</dbReference>
<evidence type="ECO:0000313" key="3">
    <source>
        <dbReference type="EMBL" id="MBT1695499.1"/>
    </source>
</evidence>
<protein>
    <submittedName>
        <fullName evidence="3">Phosphoglycerate mutase family protein</fullName>
    </submittedName>
</protein>
<feature type="active site" description="Tele-phosphohistidine intermediate" evidence="1">
    <location>
        <position position="9"/>
    </location>
</feature>
<dbReference type="RefSeq" id="WP_254159826.1">
    <property type="nucleotide sequence ID" value="NZ_JAHESF010000001.1"/>
</dbReference>
<accession>A0AAP2GGZ9</accession>
<dbReference type="InterPro" id="IPR001345">
    <property type="entry name" value="PG/BPGM_mutase_AS"/>
</dbReference>
<name>A0AAP2GGZ9_9BACT</name>
<evidence type="ECO:0000313" key="4">
    <source>
        <dbReference type="Proteomes" id="UP001319200"/>
    </source>
</evidence>
<dbReference type="PANTHER" id="PTHR48100">
    <property type="entry name" value="BROAD-SPECIFICITY PHOSPHATASE YOR283W-RELATED"/>
    <property type="match status" value="1"/>
</dbReference>
<dbReference type="PROSITE" id="PS00175">
    <property type="entry name" value="PG_MUTASE"/>
    <property type="match status" value="1"/>
</dbReference>
<reference evidence="3 4" key="1">
    <citation type="submission" date="2021-05" db="EMBL/GenBank/DDBJ databases">
        <title>A Polyphasic approach of four new species of the genus Ohtaekwangia: Ohtaekwangia histidinii sp. nov., Ohtaekwangia cretensis sp. nov., Ohtaekwangia indiensis sp. nov., Ohtaekwangia reichenbachii sp. nov. from diverse environment.</title>
        <authorList>
            <person name="Octaviana S."/>
        </authorList>
    </citation>
    <scope>NUCLEOTIDE SEQUENCE [LARGE SCALE GENOMIC DNA]</scope>
    <source>
        <strain evidence="3 4">PWU4</strain>
    </source>
</reference>
<dbReference type="InterPro" id="IPR029033">
    <property type="entry name" value="His_PPase_superfam"/>
</dbReference>
<sequence>MLNVYLLRHGQTQWNAEGNRYCGRTDIPLTEKGIRQAQLVREQLGKMSFMAVYASPLERAYRTAVIAAGREDVIRDQRLIEADFGNWEGKTKEVFMEENAALWKNWMNDPATARAGGTGETGMEVVRRVDDFFTEILNRHPSGNILVVGHNGINRLFLAYKLGMPLKHYRRIVQENSSVTLFSLEPDGELMLKLLNSKGLNEDGSL</sequence>
<dbReference type="Gene3D" id="3.40.50.1240">
    <property type="entry name" value="Phosphoglycerate mutase-like"/>
    <property type="match status" value="1"/>
</dbReference>
<feature type="binding site" evidence="2">
    <location>
        <position position="92"/>
    </location>
    <ligand>
        <name>substrate</name>
    </ligand>
</feature>
<dbReference type="InterPro" id="IPR050275">
    <property type="entry name" value="PGM_Phosphatase"/>
</dbReference>
<dbReference type="GO" id="GO:0016791">
    <property type="term" value="F:phosphatase activity"/>
    <property type="evidence" value="ECO:0007669"/>
    <property type="project" value="TreeGrafter"/>
</dbReference>
<dbReference type="PIRSF" id="PIRSF000709">
    <property type="entry name" value="6PFK_2-Ptase"/>
    <property type="match status" value="1"/>
</dbReference>
<feature type="binding site" evidence="2">
    <location>
        <position position="59"/>
    </location>
    <ligand>
        <name>substrate</name>
    </ligand>
</feature>
<gene>
    <name evidence="3" type="ORF">KK083_01340</name>
</gene>
<dbReference type="CDD" id="cd07067">
    <property type="entry name" value="HP_PGM_like"/>
    <property type="match status" value="1"/>
</dbReference>